<evidence type="ECO:0000313" key="3">
    <source>
        <dbReference type="Proteomes" id="UP000250043"/>
    </source>
</evidence>
<gene>
    <name evidence="2" type="ORF">OBBRIDRAFT_829824</name>
</gene>
<reference evidence="2 3" key="1">
    <citation type="submission" date="2016-07" db="EMBL/GenBank/DDBJ databases">
        <title>Draft genome of the white-rot fungus Obba rivulosa 3A-2.</title>
        <authorList>
            <consortium name="DOE Joint Genome Institute"/>
            <person name="Miettinen O."/>
            <person name="Riley R."/>
            <person name="Acob R."/>
            <person name="Barry K."/>
            <person name="Cullen D."/>
            <person name="De Vries R."/>
            <person name="Hainaut M."/>
            <person name="Hatakka A."/>
            <person name="Henrissat B."/>
            <person name="Hilden K."/>
            <person name="Kuo R."/>
            <person name="Labutti K."/>
            <person name="Lipzen A."/>
            <person name="Makela M.R."/>
            <person name="Sandor L."/>
            <person name="Spatafora J.W."/>
            <person name="Grigoriev I.V."/>
            <person name="Hibbett D.S."/>
        </authorList>
    </citation>
    <scope>NUCLEOTIDE SEQUENCE [LARGE SCALE GENOMIC DNA]</scope>
    <source>
        <strain evidence="2 3">3A-2</strain>
    </source>
</reference>
<feature type="region of interest" description="Disordered" evidence="1">
    <location>
        <begin position="187"/>
        <end position="206"/>
    </location>
</feature>
<dbReference type="EMBL" id="KV722943">
    <property type="protein sequence ID" value="OCH83602.1"/>
    <property type="molecule type" value="Genomic_DNA"/>
</dbReference>
<evidence type="ECO:0000313" key="2">
    <source>
        <dbReference type="EMBL" id="OCH83602.1"/>
    </source>
</evidence>
<evidence type="ECO:0000256" key="1">
    <source>
        <dbReference type="SAM" id="MobiDB-lite"/>
    </source>
</evidence>
<feature type="compositionally biased region" description="Gly residues" evidence="1">
    <location>
        <begin position="187"/>
        <end position="200"/>
    </location>
</feature>
<accession>A0A8E2AN04</accession>
<name>A0A8E2AN04_9APHY</name>
<sequence length="206" mass="22364">MFSPTARPPSFLPRNMPLCDPLVEPIEPHPVDCSYPPTHFCHNLSGSQVLLPYDEESSQRHTKLLVSTRAVGLDDNPSSFLLAFESSPKVAVGLEVILYSASGHDQLEFMGHVAYWCFPFLPTGSPRPFSMERTPSGGLLEPNTHYHAGMFPPPVTILNLYQRDLTPHMPKVISSITAVIGTRVGEEGGGVDPGQQGGGLLVHSGH</sequence>
<protein>
    <submittedName>
        <fullName evidence="2">Uncharacterized protein</fullName>
    </submittedName>
</protein>
<organism evidence="2 3">
    <name type="scientific">Obba rivulosa</name>
    <dbReference type="NCBI Taxonomy" id="1052685"/>
    <lineage>
        <taxon>Eukaryota</taxon>
        <taxon>Fungi</taxon>
        <taxon>Dikarya</taxon>
        <taxon>Basidiomycota</taxon>
        <taxon>Agaricomycotina</taxon>
        <taxon>Agaricomycetes</taxon>
        <taxon>Polyporales</taxon>
        <taxon>Gelatoporiaceae</taxon>
        <taxon>Obba</taxon>
    </lineage>
</organism>
<proteinExistence type="predicted"/>
<dbReference type="AlphaFoldDB" id="A0A8E2AN04"/>
<dbReference type="Proteomes" id="UP000250043">
    <property type="component" value="Unassembled WGS sequence"/>
</dbReference>
<keyword evidence="3" id="KW-1185">Reference proteome</keyword>